<dbReference type="InterPro" id="IPR046275">
    <property type="entry name" value="DUF6308"/>
</dbReference>
<accession>A0A286H6V4</accession>
<dbReference type="OrthoDB" id="5175783at2"/>
<reference evidence="2" key="1">
    <citation type="submission" date="2017-09" db="EMBL/GenBank/DDBJ databases">
        <authorList>
            <person name="Varghese N."/>
            <person name="Submissions S."/>
        </authorList>
    </citation>
    <scope>NUCLEOTIDE SEQUENCE [LARGE SCALE GENOMIC DNA]</scope>
    <source>
        <strain evidence="2">DSM 44270</strain>
    </source>
</reference>
<evidence type="ECO:0000313" key="1">
    <source>
        <dbReference type="EMBL" id="SOE03525.1"/>
    </source>
</evidence>
<dbReference type="AlphaFoldDB" id="A0A286H6V4"/>
<gene>
    <name evidence="1" type="ORF">SAMN06272739_4215</name>
</gene>
<sequence>MDDDVLVLPSAGPDPLPLDTALAAVLGYARGRRPLHYRAPNARTGRWVEIPAFAYERFDRRPGAVDPLGEHDILTAEGLHGRLDPVSWSAMKAVLPSIDPLAGAVTDRAGGRTFGELPDDEFSVLAEPGTVGAGLRRIRERCEGAAGVSAEHVVAALHHRRPSLFPLLHRATRWQLLPHVREGDSGVEAVIHRELRTNRAAFDVLHERAAKLLESPLTVLRLHDILLWLSGTLRLTHAVALGRVHA</sequence>
<dbReference type="EMBL" id="OCNK01000007">
    <property type="protein sequence ID" value="SOE03525.1"/>
    <property type="molecule type" value="Genomic_DNA"/>
</dbReference>
<keyword evidence="2" id="KW-1185">Reference proteome</keyword>
<proteinExistence type="predicted"/>
<name>A0A286H6V4_9ACTN</name>
<protein>
    <submittedName>
        <fullName evidence="1">Uncharacterized protein</fullName>
    </submittedName>
</protein>
<organism evidence="1 2">
    <name type="scientific">Blastococcus haudaquaticus</name>
    <dbReference type="NCBI Taxonomy" id="1938745"/>
    <lineage>
        <taxon>Bacteria</taxon>
        <taxon>Bacillati</taxon>
        <taxon>Actinomycetota</taxon>
        <taxon>Actinomycetes</taxon>
        <taxon>Geodermatophilales</taxon>
        <taxon>Geodermatophilaceae</taxon>
        <taxon>Blastococcus</taxon>
    </lineage>
</organism>
<dbReference type="RefSeq" id="WP_097185911.1">
    <property type="nucleotide sequence ID" value="NZ_OCNK01000007.1"/>
</dbReference>
<evidence type="ECO:0000313" key="2">
    <source>
        <dbReference type="Proteomes" id="UP000219482"/>
    </source>
</evidence>
<dbReference type="Pfam" id="PF19827">
    <property type="entry name" value="DUF6308"/>
    <property type="match status" value="1"/>
</dbReference>
<dbReference type="Proteomes" id="UP000219482">
    <property type="component" value="Unassembled WGS sequence"/>
</dbReference>